<dbReference type="Proteomes" id="UP000614058">
    <property type="component" value="Unassembled WGS sequence"/>
</dbReference>
<dbReference type="RefSeq" id="WP_200522205.1">
    <property type="nucleotide sequence ID" value="NZ_JAEHNZ010000002.1"/>
</dbReference>
<comment type="caution">
    <text evidence="2">The sequence shown here is derived from an EMBL/GenBank/DDBJ whole genome shotgun (WGS) entry which is preliminary data.</text>
</comment>
<proteinExistence type="predicted"/>
<evidence type="ECO:0000313" key="2">
    <source>
        <dbReference type="EMBL" id="MBK0396038.1"/>
    </source>
</evidence>
<dbReference type="Pfam" id="PF07424">
    <property type="entry name" value="TrbM"/>
    <property type="match status" value="1"/>
</dbReference>
<protein>
    <submittedName>
        <fullName evidence="2">Conjugal transfer protein TrbM</fullName>
    </submittedName>
</protein>
<keyword evidence="3" id="KW-1185">Reference proteome</keyword>
<feature type="chain" id="PRO_5046896300" evidence="1">
    <location>
        <begin position="22"/>
        <end position="194"/>
    </location>
</feature>
<accession>A0ABS1BS10</accession>
<evidence type="ECO:0000256" key="1">
    <source>
        <dbReference type="SAM" id="SignalP"/>
    </source>
</evidence>
<dbReference type="InterPro" id="IPR009989">
    <property type="entry name" value="TrbM"/>
</dbReference>
<organism evidence="2 3">
    <name type="scientific">Kingella bonacorsii</name>
    <dbReference type="NCBI Taxonomy" id="2796361"/>
    <lineage>
        <taxon>Bacteria</taxon>
        <taxon>Pseudomonadati</taxon>
        <taxon>Pseudomonadota</taxon>
        <taxon>Betaproteobacteria</taxon>
        <taxon>Neisseriales</taxon>
        <taxon>Neisseriaceae</taxon>
        <taxon>Kingella</taxon>
    </lineage>
</organism>
<keyword evidence="1" id="KW-0732">Signal</keyword>
<gene>
    <name evidence="2" type="ORF">JDW22_05435</name>
</gene>
<evidence type="ECO:0000313" key="3">
    <source>
        <dbReference type="Proteomes" id="UP000614058"/>
    </source>
</evidence>
<sequence>MKSKLAILLTAALLAPGIASAAPANPATQPDLLTGDTKLACEAILCLSSGTRPSECNPSLQRYFSIHHKKPHKTIQARENFLNLCPTSGEKGIKELNRALANGAGRCDAQELNRVMRRTITVRECKPVANKSVMGSRGNRKPVQECQDVQKVVVLNAKPSYCSAYHNHEWTRVSDTVKYVGDPKQGGKWVDVGQ</sequence>
<feature type="signal peptide" evidence="1">
    <location>
        <begin position="1"/>
        <end position="21"/>
    </location>
</feature>
<name>A0ABS1BS10_9NEIS</name>
<reference evidence="2 3" key="1">
    <citation type="journal article" date="2021" name="Pathogens">
        <title>Isolation and Characterization of Kingella bonacorsii sp. nov., A Novel Kingella Species Detected in a Stable Periodontitis Subject.</title>
        <authorList>
            <person name="Antezack A."/>
            <person name="Boxberger M."/>
            <person name="Rolland C."/>
            <person name="Monnet-Corti V."/>
            <person name="La Scola B."/>
        </authorList>
    </citation>
    <scope>NUCLEOTIDE SEQUENCE [LARGE SCALE GENOMIC DNA]</scope>
    <source>
        <strain evidence="2 3">Marseille-Q4569</strain>
    </source>
</reference>
<dbReference type="EMBL" id="JAEHNZ010000002">
    <property type="protein sequence ID" value="MBK0396038.1"/>
    <property type="molecule type" value="Genomic_DNA"/>
</dbReference>